<feature type="coiled-coil region" evidence="1">
    <location>
        <begin position="94"/>
        <end position="146"/>
    </location>
</feature>
<dbReference type="EMBL" id="BK015240">
    <property type="protein sequence ID" value="DAD97431.1"/>
    <property type="molecule type" value="Genomic_DNA"/>
</dbReference>
<evidence type="ECO:0000256" key="1">
    <source>
        <dbReference type="SAM" id="Coils"/>
    </source>
</evidence>
<feature type="region of interest" description="Disordered" evidence="2">
    <location>
        <begin position="1"/>
        <end position="28"/>
    </location>
</feature>
<evidence type="ECO:0000313" key="3">
    <source>
        <dbReference type="EMBL" id="DAD97431.1"/>
    </source>
</evidence>
<evidence type="ECO:0000256" key="2">
    <source>
        <dbReference type="SAM" id="MobiDB-lite"/>
    </source>
</evidence>
<organism evidence="3">
    <name type="scientific">Siphoviridae sp. ct5zp6</name>
    <dbReference type="NCBI Taxonomy" id="2826296"/>
    <lineage>
        <taxon>Viruses</taxon>
        <taxon>Duplodnaviria</taxon>
        <taxon>Heunggongvirae</taxon>
        <taxon>Uroviricota</taxon>
        <taxon>Caudoviricetes</taxon>
    </lineage>
</organism>
<accession>A0A8S5NSW2</accession>
<keyword evidence="1" id="KW-0175">Coiled coil</keyword>
<proteinExistence type="predicted"/>
<feature type="compositionally biased region" description="Basic and acidic residues" evidence="2">
    <location>
        <begin position="1"/>
        <end position="16"/>
    </location>
</feature>
<sequence>MPFDKRSESEVREYARKGGQASGKARRRKAEFRKTLNALLTAEIDNPEWKPFLESIGLDCTLESAMLAAQIREAMQGNTKAAYFVAQYAGQNGAAEEDIRNKEADTELKKARKQAVTGENETDEALEKLDAILKEVRDNAVEQNAE</sequence>
<protein>
    <submittedName>
        <fullName evidence="3">Uncharacterized protein</fullName>
    </submittedName>
</protein>
<name>A0A8S5NSW2_9CAUD</name>
<reference evidence="3" key="1">
    <citation type="journal article" date="2021" name="Proc. Natl. Acad. Sci. U.S.A.">
        <title>A Catalog of Tens of Thousands of Viruses from Human Metagenomes Reveals Hidden Associations with Chronic Diseases.</title>
        <authorList>
            <person name="Tisza M.J."/>
            <person name="Buck C.B."/>
        </authorList>
    </citation>
    <scope>NUCLEOTIDE SEQUENCE</scope>
    <source>
        <strain evidence="3">Ct5zp6</strain>
    </source>
</reference>